<comment type="caution">
    <text evidence="1">The sequence shown here is derived from an EMBL/GenBank/DDBJ whole genome shotgun (WGS) entry which is preliminary data.</text>
</comment>
<dbReference type="STRING" id="1297569.MESS2_p90035"/>
<gene>
    <name evidence="1" type="ORF">MESS2_p90035</name>
</gene>
<evidence type="ECO:0000313" key="2">
    <source>
        <dbReference type="Proteomes" id="UP000012062"/>
    </source>
</evidence>
<dbReference type="AlphaFoldDB" id="M5FCE5"/>
<name>M5FCE5_9HYPH</name>
<dbReference type="Proteomes" id="UP000012062">
    <property type="component" value="Unassembled WGS sequence"/>
</dbReference>
<keyword evidence="2" id="KW-1185">Reference proteome</keyword>
<sequence>MIDSVEFGETSQTGSLRRLQERCGFALLLAGNTHRLAGTRRDIHAMDQIESRIGMRFEIGQPTREDCVRIGAEHNVEGADAYEAIVTCGENTSLRALCHLLQNCAAGTSGFGSIRLPRIETTLRGMSCGSDVLRLLHERRNDAADHLRSPA</sequence>
<accession>M5FCE5</accession>
<organism evidence="1 2">
    <name type="scientific">Mesorhizobium metallidurans STM 2683</name>
    <dbReference type="NCBI Taxonomy" id="1297569"/>
    <lineage>
        <taxon>Bacteria</taxon>
        <taxon>Pseudomonadati</taxon>
        <taxon>Pseudomonadota</taxon>
        <taxon>Alphaproteobacteria</taxon>
        <taxon>Hyphomicrobiales</taxon>
        <taxon>Phyllobacteriaceae</taxon>
        <taxon>Mesorhizobium</taxon>
    </lineage>
</organism>
<proteinExistence type="predicted"/>
<evidence type="ECO:0000313" key="1">
    <source>
        <dbReference type="EMBL" id="CCV09626.1"/>
    </source>
</evidence>
<protein>
    <submittedName>
        <fullName evidence="1">Uncharacterized protein</fullName>
    </submittedName>
</protein>
<reference evidence="1 2" key="1">
    <citation type="submission" date="2013-02" db="EMBL/GenBank/DDBJ databases">
        <authorList>
            <person name="Genoscope - CEA"/>
        </authorList>
    </citation>
    <scope>NUCLEOTIDE SEQUENCE [LARGE SCALE GENOMIC DNA]</scope>
    <source>
        <strain evidence="1 2">STM 2683</strain>
    </source>
</reference>
<dbReference type="EMBL" id="CAUM01000191">
    <property type="protein sequence ID" value="CCV09626.1"/>
    <property type="molecule type" value="Genomic_DNA"/>
</dbReference>